<dbReference type="Gene3D" id="3.20.20.60">
    <property type="entry name" value="Phosphoenolpyruvate-binding domains"/>
    <property type="match status" value="1"/>
</dbReference>
<organism evidence="7 8">
    <name type="scientific">Pseudoduganella violacea</name>
    <dbReference type="NCBI Taxonomy" id="1715466"/>
    <lineage>
        <taxon>Bacteria</taxon>
        <taxon>Pseudomonadati</taxon>
        <taxon>Pseudomonadota</taxon>
        <taxon>Betaproteobacteria</taxon>
        <taxon>Burkholderiales</taxon>
        <taxon>Oxalobacteraceae</taxon>
        <taxon>Telluria group</taxon>
        <taxon>Pseudoduganella</taxon>
    </lineage>
</organism>
<dbReference type="GO" id="GO:0006107">
    <property type="term" value="P:oxaloacetate metabolic process"/>
    <property type="evidence" value="ECO:0007669"/>
    <property type="project" value="TreeGrafter"/>
</dbReference>
<dbReference type="PANTHER" id="PTHR32308">
    <property type="entry name" value="LYASE BETA SUBUNIT, PUTATIVE (AFU_ORTHOLOGUE AFUA_4G13030)-RELATED"/>
    <property type="match status" value="1"/>
</dbReference>
<comment type="cofactor">
    <cofactor evidence="1">
        <name>Mg(2+)</name>
        <dbReference type="ChEBI" id="CHEBI:18420"/>
    </cofactor>
</comment>
<proteinExistence type="predicted"/>
<evidence type="ECO:0000256" key="1">
    <source>
        <dbReference type="ARBA" id="ARBA00001946"/>
    </source>
</evidence>
<feature type="binding site" evidence="4">
    <location>
        <position position="65"/>
    </location>
    <ligand>
        <name>substrate</name>
    </ligand>
</feature>
<sequence length="284" mass="30948">MNTVYRSWLCSSPFRGNLLQRTIQCDADICLFDLEDSVPQHLKPTAREELVKQMGLPHEKKYALRINALSTRNGLHDMMLLADNDFDVDIIQLPKVESAGEIRMACHLLNEMGRKAEIFAIIETLAGLKAIDEICAVGGQLRGLILGSADISSEIGIQVNNKGRMLGQIKYQIAVAALRNGLHAIDSPCFAIDDAASLQEELEIALDLGFTGKIAIHPSQVASINHAFSPSEAELREAIAVVRSVDDSTHGIAAVQGQMIGPPFAKYAQKVIQKAGLTTEHARQ</sequence>
<protein>
    <submittedName>
        <fullName evidence="7">Citrate lyase beta subunit</fullName>
    </submittedName>
</protein>
<dbReference type="GO" id="GO:0016829">
    <property type="term" value="F:lyase activity"/>
    <property type="evidence" value="ECO:0007669"/>
    <property type="project" value="UniProtKB-KW"/>
</dbReference>
<evidence type="ECO:0000313" key="7">
    <source>
        <dbReference type="EMBL" id="MBB3117107.1"/>
    </source>
</evidence>
<name>A0A7W5B5W9_9BURK</name>
<dbReference type="InterPro" id="IPR005000">
    <property type="entry name" value="Aldolase/citrate-lyase_domain"/>
</dbReference>
<keyword evidence="3 5" id="KW-0460">Magnesium</keyword>
<dbReference type="Pfam" id="PF03328">
    <property type="entry name" value="HpcH_HpaI"/>
    <property type="match status" value="1"/>
</dbReference>
<dbReference type="GO" id="GO:0000287">
    <property type="term" value="F:magnesium ion binding"/>
    <property type="evidence" value="ECO:0007669"/>
    <property type="project" value="TreeGrafter"/>
</dbReference>
<keyword evidence="7" id="KW-0456">Lyase</keyword>
<evidence type="ECO:0000256" key="5">
    <source>
        <dbReference type="PIRSR" id="PIRSR015582-2"/>
    </source>
</evidence>
<dbReference type="EMBL" id="JACHXD010000001">
    <property type="protein sequence ID" value="MBB3117107.1"/>
    <property type="molecule type" value="Genomic_DNA"/>
</dbReference>
<dbReference type="InterPro" id="IPR040442">
    <property type="entry name" value="Pyrv_kinase-like_dom_sf"/>
</dbReference>
<accession>A0A7W5B5W9</accession>
<dbReference type="RefSeq" id="WP_183439107.1">
    <property type="nucleotide sequence ID" value="NZ_JACHXD010000001.1"/>
</dbReference>
<feature type="binding site" evidence="5">
    <location>
        <position position="150"/>
    </location>
    <ligand>
        <name>Mg(2+)</name>
        <dbReference type="ChEBI" id="CHEBI:18420"/>
    </ligand>
</feature>
<comment type="caution">
    <text evidence="7">The sequence shown here is derived from an EMBL/GenBank/DDBJ whole genome shotgun (WGS) entry which is preliminary data.</text>
</comment>
<keyword evidence="8" id="KW-1185">Reference proteome</keyword>
<dbReference type="PANTHER" id="PTHR32308:SF0">
    <property type="entry name" value="HPCH_HPAI ALDOLASE_CITRATE LYASE DOMAIN-CONTAINING PROTEIN"/>
    <property type="match status" value="1"/>
</dbReference>
<evidence type="ECO:0000256" key="4">
    <source>
        <dbReference type="PIRSR" id="PIRSR015582-1"/>
    </source>
</evidence>
<evidence type="ECO:0000313" key="8">
    <source>
        <dbReference type="Proteomes" id="UP000541535"/>
    </source>
</evidence>
<dbReference type="PIRSF" id="PIRSF015582">
    <property type="entry name" value="Cit_lyase_B"/>
    <property type="match status" value="1"/>
</dbReference>
<feature type="domain" description="HpcH/HpaI aldolase/citrate lyase" evidence="6">
    <location>
        <begin position="17"/>
        <end position="218"/>
    </location>
</feature>
<feature type="binding site" evidence="4">
    <location>
        <position position="123"/>
    </location>
    <ligand>
        <name>substrate</name>
    </ligand>
</feature>
<reference evidence="7 8" key="1">
    <citation type="submission" date="2020-08" db="EMBL/GenBank/DDBJ databases">
        <title>Genomic Encyclopedia of Type Strains, Phase III (KMG-III): the genomes of soil and plant-associated and newly described type strains.</title>
        <authorList>
            <person name="Whitman W."/>
        </authorList>
    </citation>
    <scope>NUCLEOTIDE SEQUENCE [LARGE SCALE GENOMIC DNA]</scope>
    <source>
        <strain evidence="7 8">CECT 8897</strain>
    </source>
</reference>
<dbReference type="InterPro" id="IPR015813">
    <property type="entry name" value="Pyrv/PenolPyrv_kinase-like_dom"/>
</dbReference>
<dbReference type="AlphaFoldDB" id="A0A7W5B5W9"/>
<dbReference type="Proteomes" id="UP000541535">
    <property type="component" value="Unassembled WGS sequence"/>
</dbReference>
<evidence type="ECO:0000259" key="6">
    <source>
        <dbReference type="Pfam" id="PF03328"/>
    </source>
</evidence>
<keyword evidence="2 5" id="KW-0479">Metal-binding</keyword>
<dbReference type="InterPro" id="IPR011206">
    <property type="entry name" value="Citrate_lyase_beta/mcl1/mcl2"/>
</dbReference>
<dbReference type="SUPFAM" id="SSF51621">
    <property type="entry name" value="Phosphoenolpyruvate/pyruvate domain"/>
    <property type="match status" value="1"/>
</dbReference>
<evidence type="ECO:0000256" key="3">
    <source>
        <dbReference type="ARBA" id="ARBA00022842"/>
    </source>
</evidence>
<feature type="binding site" evidence="5">
    <location>
        <position position="123"/>
    </location>
    <ligand>
        <name>Mg(2+)</name>
        <dbReference type="ChEBI" id="CHEBI:18420"/>
    </ligand>
</feature>
<gene>
    <name evidence="7" type="ORF">FHS03_000126</name>
</gene>
<evidence type="ECO:0000256" key="2">
    <source>
        <dbReference type="ARBA" id="ARBA00022723"/>
    </source>
</evidence>